<organism evidence="2 3">
    <name type="scientific">Bosea vaviloviae</name>
    <dbReference type="NCBI Taxonomy" id="1526658"/>
    <lineage>
        <taxon>Bacteria</taxon>
        <taxon>Pseudomonadati</taxon>
        <taxon>Pseudomonadota</taxon>
        <taxon>Alphaproteobacteria</taxon>
        <taxon>Hyphomicrobiales</taxon>
        <taxon>Boseaceae</taxon>
        <taxon>Bosea</taxon>
    </lineage>
</organism>
<dbReference type="KEGG" id="bvv:BHK69_05585"/>
<proteinExistence type="predicted"/>
<evidence type="ECO:0008006" key="4">
    <source>
        <dbReference type="Google" id="ProtNLM"/>
    </source>
</evidence>
<dbReference type="OrthoDB" id="8160692at2"/>
<dbReference type="STRING" id="1526658.BHK69_05585"/>
<evidence type="ECO:0000256" key="1">
    <source>
        <dbReference type="SAM" id="SignalP"/>
    </source>
</evidence>
<feature type="chain" id="PRO_5009099753" description="DUF4426 domain-containing protein" evidence="1">
    <location>
        <begin position="19"/>
        <end position="159"/>
    </location>
</feature>
<evidence type="ECO:0000313" key="3">
    <source>
        <dbReference type="Proteomes" id="UP000094969"/>
    </source>
</evidence>
<dbReference type="Proteomes" id="UP000094969">
    <property type="component" value="Chromosome"/>
</dbReference>
<accession>A0A1D7TY32</accession>
<feature type="signal peptide" evidence="1">
    <location>
        <begin position="1"/>
        <end position="18"/>
    </location>
</feature>
<protein>
    <recommendedName>
        <fullName evidence="4">DUF4426 domain-containing protein</fullName>
    </recommendedName>
</protein>
<reference evidence="2 3" key="1">
    <citation type="journal article" date="2015" name="Antonie Van Leeuwenhoek">
        <title>Bosea vaviloviae sp. nov., a new species of slow-growing rhizobia isolated from nodules of the relict species Vavilovia formosa (Stev.) Fed.</title>
        <authorList>
            <person name="Safronova V.I."/>
            <person name="Kuznetsova I.G."/>
            <person name="Sazanova A.L."/>
            <person name="Kimeklis A.K."/>
            <person name="Belimov A.A."/>
            <person name="Andronov E.E."/>
            <person name="Pinaev A.G."/>
            <person name="Chizhevskaya E.P."/>
            <person name="Pukhaev A.R."/>
            <person name="Popov K.P."/>
            <person name="Willems A."/>
            <person name="Tikhonovich I.A."/>
        </authorList>
    </citation>
    <scope>NUCLEOTIDE SEQUENCE [LARGE SCALE GENOMIC DNA]</scope>
    <source>
        <strain evidence="2 3">Vaf18</strain>
    </source>
</reference>
<dbReference type="AlphaFoldDB" id="A0A1D7TY32"/>
<evidence type="ECO:0000313" key="2">
    <source>
        <dbReference type="EMBL" id="AOO80017.1"/>
    </source>
</evidence>
<name>A0A1D7TY32_9HYPH</name>
<keyword evidence="1" id="KW-0732">Signal</keyword>
<dbReference type="RefSeq" id="WP_069689238.1">
    <property type="nucleotide sequence ID" value="NZ_CP017147.1"/>
</dbReference>
<gene>
    <name evidence="2" type="ORF">BHK69_05585</name>
</gene>
<sequence length="159" mass="16880">MRALLPVLLALIFVPALASPVFAQVSVAEIRAQIFLERSGKLSDNLIGANKALHNTVIGEGDAGEPADAVLVTLVFTGAKNTKSSDKIARDLASITVKQRAKTGEKTLLRRVYGGFLFGESGRIHKAFLLDNATCAPLDIEVKVGRSAKSAKLDFSCGE</sequence>
<dbReference type="EMBL" id="CP017147">
    <property type="protein sequence ID" value="AOO80017.1"/>
    <property type="molecule type" value="Genomic_DNA"/>
</dbReference>
<keyword evidence="3" id="KW-1185">Reference proteome</keyword>